<proteinExistence type="predicted"/>
<sequence>MCKEYREHCRCGNWKTVHIELCPRGHELRRLGRPFFHHLPEIILNPTMRRCPQCQNIPTGPATTTRAQAGPPPTSRRLWDGQPSAQPSTQGNPISGQRNTPPSPLQAPRILANPYRYFEGLGPENERAASPVTAHRTPMFDGQDRAQFARSLAQLSSTVSVLSWIAKSVPQAQLKAQPESQTHTQAQPQPQPKPQPQMQLPSELSASSIADLPAAFAKLKVRGSTEWAEHMNSTPAASTIPPPELHPAVPAPKEPSPAAATPIIETVPPQEPLLAALSPQEPSPATPVPIIETVAHLVPEVAIEDVDDDGEYLTASSTAASDSGESCESSCILEKGVEGKEVNEAEWELVRSQDMPPAGKLSGGRKGDGLRDWEVIHVL</sequence>
<dbReference type="AlphaFoldDB" id="A0A6A6QR67"/>
<protein>
    <submittedName>
        <fullName evidence="2">Uncharacterized protein</fullName>
    </submittedName>
</protein>
<dbReference type="Proteomes" id="UP000799750">
    <property type="component" value="Unassembled WGS sequence"/>
</dbReference>
<feature type="compositionally biased region" description="Pro residues" evidence="1">
    <location>
        <begin position="240"/>
        <end position="255"/>
    </location>
</feature>
<dbReference type="EMBL" id="MU004192">
    <property type="protein sequence ID" value="KAF2493347.1"/>
    <property type="molecule type" value="Genomic_DNA"/>
</dbReference>
<dbReference type="OrthoDB" id="10494382at2759"/>
<accession>A0A6A6QR67</accession>
<keyword evidence="3" id="KW-1185">Reference proteome</keyword>
<feature type="compositionally biased region" description="Polar residues" evidence="1">
    <location>
        <begin position="53"/>
        <end position="67"/>
    </location>
</feature>
<feature type="region of interest" description="Disordered" evidence="1">
    <location>
        <begin position="227"/>
        <end position="258"/>
    </location>
</feature>
<evidence type="ECO:0000313" key="2">
    <source>
        <dbReference type="EMBL" id="KAF2493347.1"/>
    </source>
</evidence>
<feature type="region of interest" description="Disordered" evidence="1">
    <location>
        <begin position="53"/>
        <end position="108"/>
    </location>
</feature>
<evidence type="ECO:0000313" key="3">
    <source>
        <dbReference type="Proteomes" id="UP000799750"/>
    </source>
</evidence>
<gene>
    <name evidence="2" type="ORF">BU16DRAFT_77571</name>
</gene>
<feature type="region of interest" description="Disordered" evidence="1">
    <location>
        <begin position="173"/>
        <end position="203"/>
    </location>
</feature>
<organism evidence="2 3">
    <name type="scientific">Lophium mytilinum</name>
    <dbReference type="NCBI Taxonomy" id="390894"/>
    <lineage>
        <taxon>Eukaryota</taxon>
        <taxon>Fungi</taxon>
        <taxon>Dikarya</taxon>
        <taxon>Ascomycota</taxon>
        <taxon>Pezizomycotina</taxon>
        <taxon>Dothideomycetes</taxon>
        <taxon>Pleosporomycetidae</taxon>
        <taxon>Mytilinidiales</taxon>
        <taxon>Mytilinidiaceae</taxon>
        <taxon>Lophium</taxon>
    </lineage>
</organism>
<feature type="compositionally biased region" description="Polar residues" evidence="1">
    <location>
        <begin position="83"/>
        <end position="100"/>
    </location>
</feature>
<evidence type="ECO:0000256" key="1">
    <source>
        <dbReference type="SAM" id="MobiDB-lite"/>
    </source>
</evidence>
<reference evidence="2" key="1">
    <citation type="journal article" date="2020" name="Stud. Mycol.">
        <title>101 Dothideomycetes genomes: a test case for predicting lifestyles and emergence of pathogens.</title>
        <authorList>
            <person name="Haridas S."/>
            <person name="Albert R."/>
            <person name="Binder M."/>
            <person name="Bloem J."/>
            <person name="Labutti K."/>
            <person name="Salamov A."/>
            <person name="Andreopoulos B."/>
            <person name="Baker S."/>
            <person name="Barry K."/>
            <person name="Bills G."/>
            <person name="Bluhm B."/>
            <person name="Cannon C."/>
            <person name="Castanera R."/>
            <person name="Culley D."/>
            <person name="Daum C."/>
            <person name="Ezra D."/>
            <person name="Gonzalez J."/>
            <person name="Henrissat B."/>
            <person name="Kuo A."/>
            <person name="Liang C."/>
            <person name="Lipzen A."/>
            <person name="Lutzoni F."/>
            <person name="Magnuson J."/>
            <person name="Mondo S."/>
            <person name="Nolan M."/>
            <person name="Ohm R."/>
            <person name="Pangilinan J."/>
            <person name="Park H.-J."/>
            <person name="Ramirez L."/>
            <person name="Alfaro M."/>
            <person name="Sun H."/>
            <person name="Tritt A."/>
            <person name="Yoshinaga Y."/>
            <person name="Zwiers L.-H."/>
            <person name="Turgeon B."/>
            <person name="Goodwin S."/>
            <person name="Spatafora J."/>
            <person name="Crous P."/>
            <person name="Grigoriev I."/>
        </authorList>
    </citation>
    <scope>NUCLEOTIDE SEQUENCE</scope>
    <source>
        <strain evidence="2">CBS 269.34</strain>
    </source>
</reference>
<name>A0A6A6QR67_9PEZI</name>